<name>A0A1J1HIN1_9DIPT</name>
<organism evidence="1 2">
    <name type="scientific">Clunio marinus</name>
    <dbReference type="NCBI Taxonomy" id="568069"/>
    <lineage>
        <taxon>Eukaryota</taxon>
        <taxon>Metazoa</taxon>
        <taxon>Ecdysozoa</taxon>
        <taxon>Arthropoda</taxon>
        <taxon>Hexapoda</taxon>
        <taxon>Insecta</taxon>
        <taxon>Pterygota</taxon>
        <taxon>Neoptera</taxon>
        <taxon>Endopterygota</taxon>
        <taxon>Diptera</taxon>
        <taxon>Nematocera</taxon>
        <taxon>Chironomoidea</taxon>
        <taxon>Chironomidae</taxon>
        <taxon>Clunio</taxon>
    </lineage>
</organism>
<gene>
    <name evidence="1" type="ORF">CLUMA_CG001656</name>
</gene>
<dbReference type="AlphaFoldDB" id="A0A1J1HIN1"/>
<proteinExistence type="predicted"/>
<accession>A0A1J1HIN1</accession>
<evidence type="ECO:0000313" key="1">
    <source>
        <dbReference type="EMBL" id="CRK87869.1"/>
    </source>
</evidence>
<sequence>MKKIKQQQSKFNTAVFNDNFLLIFTFCNSMSEAQRIANDLCVNFIRMFLMKKRKQKAFDI</sequence>
<protein>
    <submittedName>
        <fullName evidence="1">CLUMA_CG001656, isoform A</fullName>
    </submittedName>
</protein>
<evidence type="ECO:0000313" key="2">
    <source>
        <dbReference type="Proteomes" id="UP000183832"/>
    </source>
</evidence>
<dbReference type="EMBL" id="CVRI01000006">
    <property type="protein sequence ID" value="CRK87869.1"/>
    <property type="molecule type" value="Genomic_DNA"/>
</dbReference>
<dbReference type="Proteomes" id="UP000183832">
    <property type="component" value="Unassembled WGS sequence"/>
</dbReference>
<keyword evidence="2" id="KW-1185">Reference proteome</keyword>
<reference evidence="1 2" key="1">
    <citation type="submission" date="2015-04" db="EMBL/GenBank/DDBJ databases">
        <authorList>
            <person name="Syromyatnikov M.Y."/>
            <person name="Popov V.N."/>
        </authorList>
    </citation>
    <scope>NUCLEOTIDE SEQUENCE [LARGE SCALE GENOMIC DNA]</scope>
</reference>